<evidence type="ECO:0000313" key="2">
    <source>
        <dbReference type="WBParaSite" id="L893_g5229.t1"/>
    </source>
</evidence>
<sequence>MEDWHESEEVWKCLSEMLRNYVVQFIRKNSEPRLRYMISADISDIVTKKGAYCFNLLNASSLIATALNSSP</sequence>
<dbReference type="AlphaFoldDB" id="A0A1I8AEV8"/>
<accession>A0A1I8AEV8</accession>
<keyword evidence="1" id="KW-1185">Reference proteome</keyword>
<dbReference type="WBParaSite" id="L893_g5229.t1">
    <property type="protein sequence ID" value="L893_g5229.t1"/>
    <property type="gene ID" value="L893_g5229"/>
</dbReference>
<organism evidence="1 2">
    <name type="scientific">Steinernema glaseri</name>
    <dbReference type="NCBI Taxonomy" id="37863"/>
    <lineage>
        <taxon>Eukaryota</taxon>
        <taxon>Metazoa</taxon>
        <taxon>Ecdysozoa</taxon>
        <taxon>Nematoda</taxon>
        <taxon>Chromadorea</taxon>
        <taxon>Rhabditida</taxon>
        <taxon>Tylenchina</taxon>
        <taxon>Panagrolaimomorpha</taxon>
        <taxon>Strongyloidoidea</taxon>
        <taxon>Steinernematidae</taxon>
        <taxon>Steinernema</taxon>
    </lineage>
</organism>
<reference evidence="2" key="1">
    <citation type="submission" date="2016-11" db="UniProtKB">
        <authorList>
            <consortium name="WormBaseParasite"/>
        </authorList>
    </citation>
    <scope>IDENTIFICATION</scope>
</reference>
<protein>
    <submittedName>
        <fullName evidence="2">BLM10_mid domain-containing protein</fullName>
    </submittedName>
</protein>
<evidence type="ECO:0000313" key="1">
    <source>
        <dbReference type="Proteomes" id="UP000095287"/>
    </source>
</evidence>
<proteinExistence type="predicted"/>
<name>A0A1I8AEV8_9BILA</name>
<dbReference type="Proteomes" id="UP000095287">
    <property type="component" value="Unplaced"/>
</dbReference>